<proteinExistence type="predicted"/>
<feature type="region of interest" description="Disordered" evidence="1">
    <location>
        <begin position="147"/>
        <end position="185"/>
    </location>
</feature>
<feature type="compositionally biased region" description="Basic and acidic residues" evidence="1">
    <location>
        <begin position="165"/>
        <end position="174"/>
    </location>
</feature>
<evidence type="ECO:0000256" key="2">
    <source>
        <dbReference type="SAM" id="Phobius"/>
    </source>
</evidence>
<dbReference type="InterPro" id="IPR025961">
    <property type="entry name" value="Metal_resist"/>
</dbReference>
<keyword evidence="2" id="KW-1133">Transmembrane helix</keyword>
<dbReference type="Gene3D" id="1.20.120.1490">
    <property type="match status" value="1"/>
</dbReference>
<feature type="compositionally biased region" description="Basic and acidic residues" evidence="1">
    <location>
        <begin position="147"/>
        <end position="157"/>
    </location>
</feature>
<name>A0A1G8X2I4_9RHOB</name>
<dbReference type="OrthoDB" id="7876971at2"/>
<evidence type="ECO:0000256" key="1">
    <source>
        <dbReference type="SAM" id="MobiDB-lite"/>
    </source>
</evidence>
<feature type="transmembrane region" description="Helical" evidence="2">
    <location>
        <begin position="20"/>
        <end position="43"/>
    </location>
</feature>
<keyword evidence="2" id="KW-0472">Membrane</keyword>
<evidence type="ECO:0000313" key="4">
    <source>
        <dbReference type="Proteomes" id="UP000199382"/>
    </source>
</evidence>
<dbReference type="RefSeq" id="WP_093156681.1">
    <property type="nucleotide sequence ID" value="NZ_FNEK01000025.1"/>
</dbReference>
<sequence length="185" mass="20789">MTDQTTMPEEQDEPRRRTGLRVLLFISLALNMVILGVAGGAWLNFSRGEDHPRLIARDLGLGPYLMALEPQNRRQLEQAARSQRGKVNVNRAEWRNLYTETLEALRADPFDAERLRAAIARQSELAARSREVGLEVMVSQLEAMTPEERSAFADRLETGAQRGPGMRDGKRGDGMRPAMPPRPPQ</sequence>
<reference evidence="3 4" key="1">
    <citation type="submission" date="2016-10" db="EMBL/GenBank/DDBJ databases">
        <authorList>
            <person name="de Groot N.N."/>
        </authorList>
    </citation>
    <scope>NUCLEOTIDE SEQUENCE [LARGE SCALE GENOMIC DNA]</scope>
    <source>
        <strain evidence="3 4">DSM 25294</strain>
    </source>
</reference>
<dbReference type="STRING" id="571298.SAMN04488026_102545"/>
<dbReference type="Pfam" id="PF13801">
    <property type="entry name" value="Metal_resist"/>
    <property type="match status" value="1"/>
</dbReference>
<keyword evidence="2" id="KW-0812">Transmembrane</keyword>
<dbReference type="Proteomes" id="UP000199382">
    <property type="component" value="Unassembled WGS sequence"/>
</dbReference>
<protein>
    <submittedName>
        <fullName evidence="3">Uncharacterized membrane protein</fullName>
    </submittedName>
</protein>
<dbReference type="EMBL" id="FNEK01000025">
    <property type="protein sequence ID" value="SDJ84859.1"/>
    <property type="molecule type" value="Genomic_DNA"/>
</dbReference>
<evidence type="ECO:0000313" key="3">
    <source>
        <dbReference type="EMBL" id="SDJ84859.1"/>
    </source>
</evidence>
<accession>A0A1G8X2I4</accession>
<organism evidence="3 4">
    <name type="scientific">Aliiruegeria lutimaris</name>
    <dbReference type="NCBI Taxonomy" id="571298"/>
    <lineage>
        <taxon>Bacteria</taxon>
        <taxon>Pseudomonadati</taxon>
        <taxon>Pseudomonadota</taxon>
        <taxon>Alphaproteobacteria</taxon>
        <taxon>Rhodobacterales</taxon>
        <taxon>Roseobacteraceae</taxon>
        <taxon>Aliiruegeria</taxon>
    </lineage>
</organism>
<dbReference type="AlphaFoldDB" id="A0A1G8X2I4"/>
<keyword evidence="4" id="KW-1185">Reference proteome</keyword>
<gene>
    <name evidence="3" type="ORF">SAMN04488026_102545</name>
</gene>